<dbReference type="SUPFAM" id="SSF54999">
    <property type="entry name" value="Ribosomal protein S10"/>
    <property type="match status" value="1"/>
</dbReference>
<dbReference type="PANTHER" id="PTHR13334:SF4">
    <property type="entry name" value="SMALL RIBOSOMAL SUBUNIT PROTEIN US10M"/>
    <property type="match status" value="1"/>
</dbReference>
<dbReference type="GO" id="GO:0003735">
    <property type="term" value="F:structural constituent of ribosome"/>
    <property type="evidence" value="ECO:0007669"/>
    <property type="project" value="InterPro"/>
</dbReference>
<dbReference type="InterPro" id="IPR036838">
    <property type="entry name" value="Ribosomal_uS10_dom_sf"/>
</dbReference>
<proteinExistence type="inferred from homology"/>
<dbReference type="InterPro" id="IPR001848">
    <property type="entry name" value="Ribosomal_uS10"/>
</dbReference>
<evidence type="ECO:0000256" key="1">
    <source>
        <dbReference type="ARBA" id="ARBA00004173"/>
    </source>
</evidence>
<evidence type="ECO:0000259" key="8">
    <source>
        <dbReference type="SMART" id="SM01403"/>
    </source>
</evidence>
<comment type="similarity">
    <text evidence="2">Belongs to the universal ribosomal protein uS10 family.</text>
</comment>
<dbReference type="GO" id="GO:0005763">
    <property type="term" value="C:mitochondrial small ribosomal subunit"/>
    <property type="evidence" value="ECO:0007669"/>
    <property type="project" value="InterPro"/>
</dbReference>
<dbReference type="GO" id="GO:0006412">
    <property type="term" value="P:translation"/>
    <property type="evidence" value="ECO:0007669"/>
    <property type="project" value="InterPro"/>
</dbReference>
<dbReference type="STRING" id="37003.ENSKMAP00000011659"/>
<dbReference type="CTD" id="55173"/>
<dbReference type="PANTHER" id="PTHR13334">
    <property type="entry name" value="MITOCHONDRIAL 28S RIBOSOMAL PROTEIN S10"/>
    <property type="match status" value="1"/>
</dbReference>
<organism evidence="9 10">
    <name type="scientific">Kryptolebias marmoratus</name>
    <name type="common">Mangrove killifish</name>
    <name type="synonym">Rivulus marmoratus</name>
    <dbReference type="NCBI Taxonomy" id="37003"/>
    <lineage>
        <taxon>Eukaryota</taxon>
        <taxon>Metazoa</taxon>
        <taxon>Chordata</taxon>
        <taxon>Craniata</taxon>
        <taxon>Vertebrata</taxon>
        <taxon>Euteleostomi</taxon>
        <taxon>Actinopterygii</taxon>
        <taxon>Neopterygii</taxon>
        <taxon>Teleostei</taxon>
        <taxon>Neoteleostei</taxon>
        <taxon>Acanthomorphata</taxon>
        <taxon>Ovalentaria</taxon>
        <taxon>Atherinomorphae</taxon>
        <taxon>Cyprinodontiformes</taxon>
        <taxon>Rivulidae</taxon>
        <taxon>Kryptolebias</taxon>
    </lineage>
</organism>
<feature type="domain" description="Small ribosomal subunit protein uS10" evidence="8">
    <location>
        <begin position="79"/>
        <end position="176"/>
    </location>
</feature>
<evidence type="ECO:0000313" key="9">
    <source>
        <dbReference type="Ensembl" id="ENSKMAP00000011659.1"/>
    </source>
</evidence>
<dbReference type="RefSeq" id="XP_017278848.1">
    <property type="nucleotide sequence ID" value="XM_017423359.3"/>
</dbReference>
<keyword evidence="10" id="KW-1185">Reference proteome</keyword>
<evidence type="ECO:0000256" key="3">
    <source>
        <dbReference type="ARBA" id="ARBA00022980"/>
    </source>
</evidence>
<dbReference type="Pfam" id="PF00338">
    <property type="entry name" value="Ribosomal_S10"/>
    <property type="match status" value="1"/>
</dbReference>
<dbReference type="Ensembl" id="ENSKMAT00000011838.1">
    <property type="protein sequence ID" value="ENSKMAP00000011659.1"/>
    <property type="gene ID" value="ENSKMAG00000008782.1"/>
</dbReference>
<sequence>MAAPLVLRRELYSLARIFSGISHSIPRGLSACSSHKKINLTRFNLPQMSYNSFHTATLLSATPTITVTEEPDILIQKVVILVKGHDRAVLDSYERFATVAAKELGINISKISEPRRDIDRLTVLKSAHIYKNHRVQYEMRTHYRCIELLHITGCTAQVYLEYIQRNLPEGVAMEVRKTTMEKVPEHILEPMWKDHPVEDKPSQ</sequence>
<keyword evidence="5" id="KW-0687">Ribonucleoprotein</keyword>
<reference evidence="9" key="2">
    <citation type="submission" date="2025-09" db="UniProtKB">
        <authorList>
            <consortium name="Ensembl"/>
        </authorList>
    </citation>
    <scope>IDENTIFICATION</scope>
</reference>
<comment type="subcellular location">
    <subcellularLocation>
        <location evidence="1">Mitochondrion</location>
    </subcellularLocation>
</comment>
<evidence type="ECO:0000313" key="10">
    <source>
        <dbReference type="Proteomes" id="UP000264800"/>
    </source>
</evidence>
<dbReference type="OMA" id="WNGPPTE"/>
<dbReference type="GeneTree" id="ENSGT00390000009045"/>
<keyword evidence="3" id="KW-0689">Ribosomal protein</keyword>
<accession>A0A3Q3AJV0</accession>
<dbReference type="AlphaFoldDB" id="A0A3Q3AJV0"/>
<protein>
    <recommendedName>
        <fullName evidence="6">Small ribosomal subunit protein uS10m</fullName>
    </recommendedName>
    <alternativeName>
        <fullName evidence="7">28S ribosomal protein S10, mitochondrial</fullName>
    </alternativeName>
</protein>
<evidence type="ECO:0000256" key="2">
    <source>
        <dbReference type="ARBA" id="ARBA00007102"/>
    </source>
</evidence>
<evidence type="ECO:0000256" key="6">
    <source>
        <dbReference type="ARBA" id="ARBA00035261"/>
    </source>
</evidence>
<dbReference type="Proteomes" id="UP000264800">
    <property type="component" value="Unplaced"/>
</dbReference>
<dbReference type="HAMAP" id="MF_00508">
    <property type="entry name" value="Ribosomal_uS10"/>
    <property type="match status" value="1"/>
</dbReference>
<evidence type="ECO:0000256" key="7">
    <source>
        <dbReference type="ARBA" id="ARBA00035544"/>
    </source>
</evidence>
<name>A0A3Q3AJV0_KRYMA</name>
<dbReference type="GeneID" id="108240141"/>
<dbReference type="InterPro" id="IPR027486">
    <property type="entry name" value="Ribosomal_uS10_dom"/>
</dbReference>
<evidence type="ECO:0000256" key="5">
    <source>
        <dbReference type="ARBA" id="ARBA00023274"/>
    </source>
</evidence>
<evidence type="ECO:0000256" key="4">
    <source>
        <dbReference type="ARBA" id="ARBA00023128"/>
    </source>
</evidence>
<reference evidence="9" key="1">
    <citation type="submission" date="2025-08" db="UniProtKB">
        <authorList>
            <consortium name="Ensembl"/>
        </authorList>
    </citation>
    <scope>IDENTIFICATION</scope>
</reference>
<dbReference type="SMART" id="SM01403">
    <property type="entry name" value="Ribosomal_S10"/>
    <property type="match status" value="1"/>
</dbReference>
<dbReference type="OrthoDB" id="366214at2759"/>
<dbReference type="Gene3D" id="3.30.70.600">
    <property type="entry name" value="Ribosomal protein S10 domain"/>
    <property type="match status" value="1"/>
</dbReference>
<dbReference type="KEGG" id="kmr:108240141"/>
<dbReference type="InterPro" id="IPR040055">
    <property type="entry name" value="Ribosomal_uS10m"/>
</dbReference>
<keyword evidence="4" id="KW-0496">Mitochondrion</keyword>